<organism evidence="2 3">
    <name type="scientific">Avibacterium paragallinarum</name>
    <name type="common">Haemophilus gallinarum</name>
    <dbReference type="NCBI Taxonomy" id="728"/>
    <lineage>
        <taxon>Bacteria</taxon>
        <taxon>Pseudomonadati</taxon>
        <taxon>Pseudomonadota</taxon>
        <taxon>Gammaproteobacteria</taxon>
        <taxon>Pasteurellales</taxon>
        <taxon>Pasteurellaceae</taxon>
        <taxon>Avibacterium</taxon>
    </lineage>
</organism>
<dbReference type="RefSeq" id="WP_021724467.1">
    <property type="nucleotide sequence ID" value="NZ_PQVK01000026.1"/>
</dbReference>
<reference evidence="2 3" key="1">
    <citation type="submission" date="2018-06" db="EMBL/GenBank/DDBJ databases">
        <authorList>
            <consortium name="Pathogen Informatics"/>
            <person name="Doyle S."/>
        </authorList>
    </citation>
    <scope>NUCLEOTIDE SEQUENCE [LARGE SCALE GENOMIC DNA]</scope>
    <source>
        <strain evidence="2 3">NCTC11296</strain>
    </source>
</reference>
<dbReference type="Proteomes" id="UP000254465">
    <property type="component" value="Unassembled WGS sequence"/>
</dbReference>
<evidence type="ECO:0000313" key="1">
    <source>
        <dbReference type="EMBL" id="STO71901.1"/>
    </source>
</evidence>
<gene>
    <name evidence="1" type="ORF">NCTC11296_01817</name>
    <name evidence="2" type="ORF">NCTC11296_02554</name>
</gene>
<name>A0A377IBT5_AVIPA</name>
<accession>A0A377IBT5</accession>
<protein>
    <submittedName>
        <fullName evidence="2">Uncharacterized protein</fullName>
    </submittedName>
</protein>
<proteinExistence type="predicted"/>
<sequence>MARADIIDTAYLLRREGVEIVKSKDGRFPSFLILRPSKRLMASATQIVEKINGQRRERFITKVGNCTVYWF</sequence>
<evidence type="ECO:0000313" key="3">
    <source>
        <dbReference type="Proteomes" id="UP000254465"/>
    </source>
</evidence>
<dbReference type="AlphaFoldDB" id="A0A377IBT5"/>
<dbReference type="EMBL" id="UGHK01000002">
    <property type="protein sequence ID" value="STO72621.1"/>
    <property type="molecule type" value="Genomic_DNA"/>
</dbReference>
<dbReference type="EMBL" id="UGHK01000002">
    <property type="protein sequence ID" value="STO71901.1"/>
    <property type="molecule type" value="Genomic_DNA"/>
</dbReference>
<evidence type="ECO:0000313" key="2">
    <source>
        <dbReference type="EMBL" id="STO72621.1"/>
    </source>
</evidence>